<keyword evidence="5 9" id="KW-0812">Transmembrane</keyword>
<dbReference type="InterPro" id="IPR013685">
    <property type="entry name" value="POTRA_FtsQ_type"/>
</dbReference>
<dbReference type="PANTHER" id="PTHR35851">
    <property type="entry name" value="CELL DIVISION PROTEIN FTSQ"/>
    <property type="match status" value="1"/>
</dbReference>
<keyword evidence="6 9" id="KW-1133">Transmembrane helix</keyword>
<evidence type="ECO:0000313" key="12">
    <source>
        <dbReference type="Proteomes" id="UP000600877"/>
    </source>
</evidence>
<sequence>MWDNHAVLRALANMLLLAALLMLLYSAGVWLTHSPLFPVKRIAIGGQFVKVTPVQLKYIAQHELSGTFFTLDINKTRGAFEKLPWVREAQVRRTWPDRLQITIAEHVAVARWGESGLISKEGRWFDAASDQPLPVLFGPAGSEKEMVQALHAFGPVLAQARLKVRQLWLSERRAWKMELDNGVMLELGRGPVKERLARFVEYWPRSLATMPYRIEYIDLRYPNGFAVKMLEYQAGTATKQALSVGATGEQT</sequence>
<dbReference type="RefSeq" id="WP_189373315.1">
    <property type="nucleotide sequence ID" value="NZ_BMYW01000003.1"/>
</dbReference>
<evidence type="ECO:0000256" key="4">
    <source>
        <dbReference type="ARBA" id="ARBA00022618"/>
    </source>
</evidence>
<keyword evidence="3 9" id="KW-0997">Cell inner membrane</keyword>
<protein>
    <recommendedName>
        <fullName evidence="9">Cell division protein FtsQ</fullName>
    </recommendedName>
</protein>
<evidence type="ECO:0000256" key="7">
    <source>
        <dbReference type="ARBA" id="ARBA00023136"/>
    </source>
</evidence>
<reference evidence="12" key="1">
    <citation type="journal article" date="2019" name="Int. J. Syst. Evol. Microbiol.">
        <title>The Global Catalogue of Microorganisms (GCM) 10K type strain sequencing project: providing services to taxonomists for standard genome sequencing and annotation.</title>
        <authorList>
            <consortium name="The Broad Institute Genomics Platform"/>
            <consortium name="The Broad Institute Genome Sequencing Center for Infectious Disease"/>
            <person name="Wu L."/>
            <person name="Ma J."/>
        </authorList>
    </citation>
    <scope>NUCLEOTIDE SEQUENCE [LARGE SCALE GENOMIC DNA]</scope>
    <source>
        <strain evidence="12">KCTC 32041</strain>
    </source>
</reference>
<organism evidence="11 12">
    <name type="scientific">Vogesella alkaliphila</name>
    <dbReference type="NCBI Taxonomy" id="1193621"/>
    <lineage>
        <taxon>Bacteria</taxon>
        <taxon>Pseudomonadati</taxon>
        <taxon>Pseudomonadota</taxon>
        <taxon>Betaproteobacteria</taxon>
        <taxon>Neisseriales</taxon>
        <taxon>Chromobacteriaceae</taxon>
        <taxon>Vogesella</taxon>
    </lineage>
</organism>
<dbReference type="HAMAP" id="MF_00911">
    <property type="entry name" value="FtsQ_subfam"/>
    <property type="match status" value="1"/>
</dbReference>
<keyword evidence="7 9" id="KW-0472">Membrane</keyword>
<comment type="caution">
    <text evidence="11">The sequence shown here is derived from an EMBL/GenBank/DDBJ whole genome shotgun (WGS) entry which is preliminary data.</text>
</comment>
<evidence type="ECO:0000256" key="3">
    <source>
        <dbReference type="ARBA" id="ARBA00022519"/>
    </source>
</evidence>
<comment type="subcellular location">
    <subcellularLocation>
        <location evidence="9">Cell inner membrane</location>
        <topology evidence="9">Single-pass type II membrane protein</topology>
    </subcellularLocation>
    <subcellularLocation>
        <location evidence="1">Membrane</location>
    </subcellularLocation>
    <text evidence="9">Localizes to the division septum.</text>
</comment>
<dbReference type="InterPro" id="IPR005548">
    <property type="entry name" value="Cell_div_FtsQ/DivIB_C"/>
</dbReference>
<dbReference type="PANTHER" id="PTHR35851:SF1">
    <property type="entry name" value="CELL DIVISION PROTEIN FTSQ"/>
    <property type="match status" value="1"/>
</dbReference>
<dbReference type="Pfam" id="PF03799">
    <property type="entry name" value="FtsQ_DivIB_C"/>
    <property type="match status" value="1"/>
</dbReference>
<dbReference type="EMBL" id="BMYW01000003">
    <property type="protein sequence ID" value="GGX86468.1"/>
    <property type="molecule type" value="Genomic_DNA"/>
</dbReference>
<evidence type="ECO:0000256" key="1">
    <source>
        <dbReference type="ARBA" id="ARBA00004370"/>
    </source>
</evidence>
<evidence type="ECO:0000259" key="10">
    <source>
        <dbReference type="PROSITE" id="PS51779"/>
    </source>
</evidence>
<feature type="transmembrane region" description="Helical" evidence="9">
    <location>
        <begin position="6"/>
        <end position="31"/>
    </location>
</feature>
<dbReference type="Gene3D" id="3.40.50.11690">
    <property type="entry name" value="Cell division protein FtsQ/DivIB"/>
    <property type="match status" value="1"/>
</dbReference>
<evidence type="ECO:0000256" key="2">
    <source>
        <dbReference type="ARBA" id="ARBA00022475"/>
    </source>
</evidence>
<gene>
    <name evidence="9" type="primary">ftsQ</name>
    <name evidence="11" type="ORF">GCM10011290_12920</name>
</gene>
<dbReference type="InterPro" id="IPR045335">
    <property type="entry name" value="FtsQ_C_sf"/>
</dbReference>
<proteinExistence type="inferred from homology"/>
<dbReference type="Gene3D" id="3.10.20.310">
    <property type="entry name" value="membrane protein fhac"/>
    <property type="match status" value="1"/>
</dbReference>
<comment type="subunit">
    <text evidence="9">Part of a complex composed of FtsB, FtsL and FtsQ.</text>
</comment>
<evidence type="ECO:0000256" key="5">
    <source>
        <dbReference type="ARBA" id="ARBA00022692"/>
    </source>
</evidence>
<keyword evidence="8 9" id="KW-0131">Cell cycle</keyword>
<dbReference type="PROSITE" id="PS51779">
    <property type="entry name" value="POTRA"/>
    <property type="match status" value="1"/>
</dbReference>
<comment type="similarity">
    <text evidence="9">Belongs to the FtsQ/DivIB family. FtsQ subfamily.</text>
</comment>
<keyword evidence="4 9" id="KW-0132">Cell division</keyword>
<evidence type="ECO:0000313" key="11">
    <source>
        <dbReference type="EMBL" id="GGX86468.1"/>
    </source>
</evidence>
<keyword evidence="12" id="KW-1185">Reference proteome</keyword>
<comment type="function">
    <text evidence="9">Essential cell division protein. May link together the upstream cell division proteins, which are predominantly cytoplasmic, with the downstream cell division proteins, which are predominantly periplasmic. May control correct divisome assembly.</text>
</comment>
<dbReference type="InterPro" id="IPR034746">
    <property type="entry name" value="POTRA"/>
</dbReference>
<accession>A0ABQ2YK82</accession>
<evidence type="ECO:0000256" key="9">
    <source>
        <dbReference type="HAMAP-Rule" id="MF_00911"/>
    </source>
</evidence>
<dbReference type="Proteomes" id="UP000600877">
    <property type="component" value="Unassembled WGS sequence"/>
</dbReference>
<keyword evidence="2 9" id="KW-1003">Cell membrane</keyword>
<evidence type="ECO:0000256" key="8">
    <source>
        <dbReference type="ARBA" id="ARBA00023306"/>
    </source>
</evidence>
<feature type="domain" description="POTRA" evidence="10">
    <location>
        <begin position="37"/>
        <end position="106"/>
    </location>
</feature>
<dbReference type="Pfam" id="PF08478">
    <property type="entry name" value="POTRA_1"/>
    <property type="match status" value="1"/>
</dbReference>
<evidence type="ECO:0000256" key="6">
    <source>
        <dbReference type="ARBA" id="ARBA00022989"/>
    </source>
</evidence>
<name>A0ABQ2YK82_9NEIS</name>
<dbReference type="InterPro" id="IPR026579">
    <property type="entry name" value="FtsQ"/>
</dbReference>